<reference evidence="5 6" key="1">
    <citation type="submission" date="2024-10" db="EMBL/GenBank/DDBJ databases">
        <title>The Natural Products Discovery Center: Release of the First 8490 Sequenced Strains for Exploring Actinobacteria Biosynthetic Diversity.</title>
        <authorList>
            <person name="Kalkreuter E."/>
            <person name="Kautsar S.A."/>
            <person name="Yang D."/>
            <person name="Bader C.D."/>
            <person name="Teijaro C.N."/>
            <person name="Fluegel L."/>
            <person name="Davis C.M."/>
            <person name="Simpson J.R."/>
            <person name="Lauterbach L."/>
            <person name="Steele A.D."/>
            <person name="Gui C."/>
            <person name="Meng S."/>
            <person name="Li G."/>
            <person name="Viehrig K."/>
            <person name="Ye F."/>
            <person name="Su P."/>
            <person name="Kiefer A.F."/>
            <person name="Nichols A."/>
            <person name="Cepeda A.J."/>
            <person name="Yan W."/>
            <person name="Fan B."/>
            <person name="Jiang Y."/>
            <person name="Adhikari A."/>
            <person name="Zheng C.-J."/>
            <person name="Schuster L."/>
            <person name="Cowan T.M."/>
            <person name="Smanski M.J."/>
            <person name="Chevrette M.G."/>
            <person name="De Carvalho L.P.S."/>
            <person name="Shen B."/>
        </authorList>
    </citation>
    <scope>NUCLEOTIDE SEQUENCE [LARGE SCALE GENOMIC DNA]</scope>
    <source>
        <strain evidence="5 6">NPDC000087</strain>
    </source>
</reference>
<dbReference type="SUPFAM" id="SSF46894">
    <property type="entry name" value="C-terminal effector domain of the bipartite response regulators"/>
    <property type="match status" value="1"/>
</dbReference>
<dbReference type="Pfam" id="PF25873">
    <property type="entry name" value="WHD_MalT"/>
    <property type="match status" value="1"/>
</dbReference>
<dbReference type="PANTHER" id="PTHR44688:SF16">
    <property type="entry name" value="DNA-BINDING TRANSCRIPTIONAL ACTIVATOR DEVR_DOSR"/>
    <property type="match status" value="1"/>
</dbReference>
<keyword evidence="3" id="KW-0804">Transcription</keyword>
<comment type="caution">
    <text evidence="5">The sequence shown here is derived from an EMBL/GenBank/DDBJ whole genome shotgun (WGS) entry which is preliminary data.</text>
</comment>
<evidence type="ECO:0000256" key="1">
    <source>
        <dbReference type="ARBA" id="ARBA00023015"/>
    </source>
</evidence>
<evidence type="ECO:0000313" key="5">
    <source>
        <dbReference type="EMBL" id="MFF5295876.1"/>
    </source>
</evidence>
<dbReference type="PROSITE" id="PS50043">
    <property type="entry name" value="HTH_LUXR_2"/>
    <property type="match status" value="1"/>
</dbReference>
<feature type="domain" description="HTH luxR-type" evidence="4">
    <location>
        <begin position="808"/>
        <end position="873"/>
    </location>
</feature>
<name>A0ABW6WUJ8_9ACTN</name>
<dbReference type="Gene3D" id="1.10.10.10">
    <property type="entry name" value="Winged helix-like DNA-binding domain superfamily/Winged helix DNA-binding domain"/>
    <property type="match status" value="1"/>
</dbReference>
<dbReference type="SMART" id="SM00421">
    <property type="entry name" value="HTH_LUXR"/>
    <property type="match status" value="1"/>
</dbReference>
<keyword evidence="1" id="KW-0805">Transcription regulation</keyword>
<dbReference type="InterPro" id="IPR059106">
    <property type="entry name" value="WHD_MalT"/>
</dbReference>
<accession>A0ABW6WUJ8</accession>
<dbReference type="Pfam" id="PF00196">
    <property type="entry name" value="GerE"/>
    <property type="match status" value="1"/>
</dbReference>
<evidence type="ECO:0000259" key="4">
    <source>
        <dbReference type="PROSITE" id="PS50043"/>
    </source>
</evidence>
<dbReference type="InterPro" id="IPR036388">
    <property type="entry name" value="WH-like_DNA-bd_sf"/>
</dbReference>
<dbReference type="CDD" id="cd06170">
    <property type="entry name" value="LuxR_C_like"/>
    <property type="match status" value="1"/>
</dbReference>
<gene>
    <name evidence="5" type="ORF">ACFY35_41130</name>
</gene>
<dbReference type="EMBL" id="JBIAZU010000008">
    <property type="protein sequence ID" value="MFF5295876.1"/>
    <property type="molecule type" value="Genomic_DNA"/>
</dbReference>
<keyword evidence="2" id="KW-0238">DNA-binding</keyword>
<evidence type="ECO:0000256" key="2">
    <source>
        <dbReference type="ARBA" id="ARBA00023125"/>
    </source>
</evidence>
<protein>
    <submittedName>
        <fullName evidence="5">LuxR C-terminal-related transcriptional regulator</fullName>
    </submittedName>
</protein>
<dbReference type="InterPro" id="IPR016032">
    <property type="entry name" value="Sig_transdc_resp-reg_C-effctor"/>
</dbReference>
<dbReference type="SUPFAM" id="SSF48452">
    <property type="entry name" value="TPR-like"/>
    <property type="match status" value="1"/>
</dbReference>
<dbReference type="SUPFAM" id="SSF52540">
    <property type="entry name" value="P-loop containing nucleoside triphosphate hydrolases"/>
    <property type="match status" value="1"/>
</dbReference>
<evidence type="ECO:0000313" key="6">
    <source>
        <dbReference type="Proteomes" id="UP001602245"/>
    </source>
</evidence>
<dbReference type="InterPro" id="IPR011990">
    <property type="entry name" value="TPR-like_helical_dom_sf"/>
</dbReference>
<dbReference type="InterPro" id="IPR027417">
    <property type="entry name" value="P-loop_NTPase"/>
</dbReference>
<dbReference type="PANTHER" id="PTHR44688">
    <property type="entry name" value="DNA-BINDING TRANSCRIPTIONAL ACTIVATOR DEVR_DOSR"/>
    <property type="match status" value="1"/>
</dbReference>
<dbReference type="Proteomes" id="UP001602245">
    <property type="component" value="Unassembled WGS sequence"/>
</dbReference>
<organism evidence="5 6">
    <name type="scientific">Paractinoplanes globisporus</name>
    <dbReference type="NCBI Taxonomy" id="113565"/>
    <lineage>
        <taxon>Bacteria</taxon>
        <taxon>Bacillati</taxon>
        <taxon>Actinomycetota</taxon>
        <taxon>Actinomycetes</taxon>
        <taxon>Micromonosporales</taxon>
        <taxon>Micromonosporaceae</taxon>
        <taxon>Paractinoplanes</taxon>
    </lineage>
</organism>
<sequence length="875" mass="95351">MRETGRITTPVSGRLGRPTLRQPLVRRRRLTEMLDTGVRRPVTLVCAGPGWGKTTLVASWAETRVTSGPIGWLTLGRQHNDPRAFWSDFVMALRIAGAVPCGNALEDIDFGDDTGALTAAQVLTGLESLPAPVVLVLDEFHEVDDARVIGGLTGLLHDPPPALRLVLIARTEPTLPLHRFRAGGNLTEIRARHLAFRAPEAAELPAVHRRRLPVEELAELLDRTEGWVVGLQLLADVLAEQGVLESGEVRAVSDYLLREVLAALPAKMRQFLVRTSVPDEMCGPLADALTGETHSRRLLERLESSNAFVVRIEDRPGWFRYHPLLRDALLHQLALDRPGAEAALHLLAAQWYAGQDHIFEALRHAAEAGDWHYLGRLTVELAMAKVMTGDQIALVDVLRRIPPEQHAATPELALCGAAVRYVSGDRTGVAGLLRLSRSLAREQATVPTATDVTLRLMEAGILNWRVGDMPGLITKSSETLKLLSSYRLDELPSLLHYRAIALNEKGAGLLWMDRADQADRYLWAASTAARSVGSTVTEVNALAHLGLLVFLQGSVREAAEFVGSAIDLARRAGFETSAQASVSYLVLALIQLERDRIGDAQESLRKALHAGGEEPAAAPAVLAALVRAHLLRAAGDPAAVRTLLRQTREEAPATLVAPVLDHWLRLAEAEADLALGSCREVIARYDREAPHGVFTPSEQACLARATLAGGDHATAERLLSVVREGTDHVAAVTAWIATAFAADAEGHGNRSIDALSRAVLIAEREGVRRPFRTFDQRRLAVLLDRRRWVEEHTATPAVASRTAGGEPPATQSDVLSERERDVLRYLPTVLTAGEIATNLNISINTVKAHMRSIYRKLGAARRREAVVRARQLGLL</sequence>
<proteinExistence type="predicted"/>
<dbReference type="Gene3D" id="1.25.40.10">
    <property type="entry name" value="Tetratricopeptide repeat domain"/>
    <property type="match status" value="1"/>
</dbReference>
<dbReference type="RefSeq" id="WP_245577516.1">
    <property type="nucleotide sequence ID" value="NZ_JBIAZU010000008.1"/>
</dbReference>
<keyword evidence="6" id="KW-1185">Reference proteome</keyword>
<dbReference type="InterPro" id="IPR000792">
    <property type="entry name" value="Tscrpt_reg_LuxR_C"/>
</dbReference>
<evidence type="ECO:0000256" key="3">
    <source>
        <dbReference type="ARBA" id="ARBA00023163"/>
    </source>
</evidence>
<dbReference type="PRINTS" id="PR00038">
    <property type="entry name" value="HTHLUXR"/>
</dbReference>